<evidence type="ECO:0000259" key="5">
    <source>
        <dbReference type="PROSITE" id="PS50887"/>
    </source>
</evidence>
<dbReference type="GO" id="GO:0043709">
    <property type="term" value="P:cell adhesion involved in single-species biofilm formation"/>
    <property type="evidence" value="ECO:0007669"/>
    <property type="project" value="TreeGrafter"/>
</dbReference>
<dbReference type="InterPro" id="IPR043128">
    <property type="entry name" value="Rev_trsase/Diguanyl_cyclase"/>
</dbReference>
<feature type="domain" description="GGDEF" evidence="5">
    <location>
        <begin position="263"/>
        <end position="396"/>
    </location>
</feature>
<keyword evidence="7" id="KW-1185">Reference proteome</keyword>
<dbReference type="PANTHER" id="PTHR45138">
    <property type="entry name" value="REGULATORY COMPONENTS OF SENSORY TRANSDUCTION SYSTEM"/>
    <property type="match status" value="1"/>
</dbReference>
<dbReference type="InterPro" id="IPR000160">
    <property type="entry name" value="GGDEF_dom"/>
</dbReference>
<evidence type="ECO:0000313" key="7">
    <source>
        <dbReference type="Proteomes" id="UP000198500"/>
    </source>
</evidence>
<dbReference type="FunFam" id="3.30.70.270:FF:000001">
    <property type="entry name" value="Diguanylate cyclase domain protein"/>
    <property type="match status" value="1"/>
</dbReference>
<protein>
    <recommendedName>
        <fullName evidence="2">diguanylate cyclase</fullName>
        <ecNumber evidence="2">2.7.7.65</ecNumber>
    </recommendedName>
</protein>
<reference evidence="6 7" key="1">
    <citation type="submission" date="2016-10" db="EMBL/GenBank/DDBJ databases">
        <authorList>
            <person name="de Groot N.N."/>
        </authorList>
    </citation>
    <scope>NUCLEOTIDE SEQUENCE [LARGE SCALE GENOMIC DNA]</scope>
    <source>
        <strain evidence="6 7">DSM 19219</strain>
    </source>
</reference>
<dbReference type="Gene3D" id="3.30.70.270">
    <property type="match status" value="1"/>
</dbReference>
<name>A0A1H3GQE1_9GAMM</name>
<dbReference type="AlphaFoldDB" id="A0A1H3GQE1"/>
<keyword evidence="4" id="KW-0472">Membrane</keyword>
<dbReference type="PROSITE" id="PS50887">
    <property type="entry name" value="GGDEF"/>
    <property type="match status" value="1"/>
</dbReference>
<feature type="transmembrane region" description="Helical" evidence="4">
    <location>
        <begin position="98"/>
        <end position="116"/>
    </location>
</feature>
<comment type="cofactor">
    <cofactor evidence="1">
        <name>Mg(2+)</name>
        <dbReference type="ChEBI" id="CHEBI:18420"/>
    </cofactor>
</comment>
<dbReference type="InterPro" id="IPR029787">
    <property type="entry name" value="Nucleotide_cyclase"/>
</dbReference>
<dbReference type="SMART" id="SM00267">
    <property type="entry name" value="GGDEF"/>
    <property type="match status" value="1"/>
</dbReference>
<dbReference type="GO" id="GO:1902201">
    <property type="term" value="P:negative regulation of bacterial-type flagellum-dependent cell motility"/>
    <property type="evidence" value="ECO:0007669"/>
    <property type="project" value="TreeGrafter"/>
</dbReference>
<dbReference type="CDD" id="cd01949">
    <property type="entry name" value="GGDEF"/>
    <property type="match status" value="1"/>
</dbReference>
<organism evidence="6 7">
    <name type="scientific">Aidingimonas halophila</name>
    <dbReference type="NCBI Taxonomy" id="574349"/>
    <lineage>
        <taxon>Bacteria</taxon>
        <taxon>Pseudomonadati</taxon>
        <taxon>Pseudomonadota</taxon>
        <taxon>Gammaproteobacteria</taxon>
        <taxon>Oceanospirillales</taxon>
        <taxon>Halomonadaceae</taxon>
        <taxon>Aidingimonas</taxon>
    </lineage>
</organism>
<dbReference type="EMBL" id="FNNI01000010">
    <property type="protein sequence ID" value="SDY05175.1"/>
    <property type="molecule type" value="Genomic_DNA"/>
</dbReference>
<gene>
    <name evidence="6" type="ORF">SAMN05443545_11015</name>
</gene>
<dbReference type="SUPFAM" id="SSF55073">
    <property type="entry name" value="Nucleotide cyclase"/>
    <property type="match status" value="1"/>
</dbReference>
<evidence type="ECO:0000256" key="3">
    <source>
        <dbReference type="ARBA" id="ARBA00034247"/>
    </source>
</evidence>
<accession>A0A1H3GQE1</accession>
<dbReference type="GO" id="GO:0052621">
    <property type="term" value="F:diguanylate cyclase activity"/>
    <property type="evidence" value="ECO:0007669"/>
    <property type="project" value="UniProtKB-EC"/>
</dbReference>
<keyword evidence="4" id="KW-0812">Transmembrane</keyword>
<dbReference type="GO" id="GO:0005886">
    <property type="term" value="C:plasma membrane"/>
    <property type="evidence" value="ECO:0007669"/>
    <property type="project" value="TreeGrafter"/>
</dbReference>
<feature type="transmembrane region" description="Helical" evidence="4">
    <location>
        <begin position="172"/>
        <end position="192"/>
    </location>
</feature>
<comment type="catalytic activity">
    <reaction evidence="3">
        <text>2 GTP = 3',3'-c-di-GMP + 2 diphosphate</text>
        <dbReference type="Rhea" id="RHEA:24898"/>
        <dbReference type="ChEBI" id="CHEBI:33019"/>
        <dbReference type="ChEBI" id="CHEBI:37565"/>
        <dbReference type="ChEBI" id="CHEBI:58805"/>
        <dbReference type="EC" id="2.7.7.65"/>
    </reaction>
</comment>
<evidence type="ECO:0000256" key="1">
    <source>
        <dbReference type="ARBA" id="ARBA00001946"/>
    </source>
</evidence>
<evidence type="ECO:0000256" key="4">
    <source>
        <dbReference type="SAM" id="Phobius"/>
    </source>
</evidence>
<dbReference type="STRING" id="574349.SAMN05443545_11015"/>
<feature type="transmembrane region" description="Helical" evidence="4">
    <location>
        <begin position="34"/>
        <end position="54"/>
    </location>
</feature>
<feature type="transmembrane region" description="Helical" evidence="4">
    <location>
        <begin position="66"/>
        <end position="86"/>
    </location>
</feature>
<dbReference type="Proteomes" id="UP000198500">
    <property type="component" value="Unassembled WGS sequence"/>
</dbReference>
<proteinExistence type="predicted"/>
<evidence type="ECO:0000313" key="6">
    <source>
        <dbReference type="EMBL" id="SDY05175.1"/>
    </source>
</evidence>
<dbReference type="EC" id="2.7.7.65" evidence="2"/>
<dbReference type="InterPro" id="IPR050469">
    <property type="entry name" value="Diguanylate_Cyclase"/>
</dbReference>
<sequence length="401" mass="44923">MSSPITRYSLNWLTGQFHEPSREAMYRRDIDSRVRLETCLALSVAALVFGMFAISDYYYTGVSTELYLLLAMRILVVVSCLALAFVIGRWGNCSRKGWLHALPLWILATGIILIVPLRPESLSTQVTAVVVATMAFYLLIPNLLPVVAFASLYLSLGFLASAMMVADIPAVVALRILLLLIMTNAVGFFALLRLEKLQRKQFALLQEERIQNRQLVEEIAHRKSLETQLRMVAERDALTGLDRRSHFMKRAEALLLRSQLEKTPFSLFMIDVDHFKAINDTWGHSQGDRVLTAIAGTCKRSLRPQDMIGRFGGEEFIVALPNTHLKDARMVAERVQKTVAELPAMEEMPDHRLTVTIGIAGVFDEETDLPALIQQADQALYAGKHGGRNRVVMSHEGTNEA</sequence>
<feature type="transmembrane region" description="Helical" evidence="4">
    <location>
        <begin position="147"/>
        <end position="166"/>
    </location>
</feature>
<dbReference type="Pfam" id="PF00990">
    <property type="entry name" value="GGDEF"/>
    <property type="match status" value="1"/>
</dbReference>
<dbReference type="PANTHER" id="PTHR45138:SF9">
    <property type="entry name" value="DIGUANYLATE CYCLASE DGCM-RELATED"/>
    <property type="match status" value="1"/>
</dbReference>
<dbReference type="NCBIfam" id="TIGR00254">
    <property type="entry name" value="GGDEF"/>
    <property type="match status" value="1"/>
</dbReference>
<evidence type="ECO:0000256" key="2">
    <source>
        <dbReference type="ARBA" id="ARBA00012528"/>
    </source>
</evidence>
<keyword evidence="4" id="KW-1133">Transmembrane helix</keyword>